<name>A0A081C0Q2_VECG1</name>
<dbReference type="STRING" id="1499967.U27_05130"/>
<gene>
    <name evidence="1" type="ORF">U27_05130</name>
</gene>
<accession>A0A081C0Q2</accession>
<evidence type="ECO:0000313" key="2">
    <source>
        <dbReference type="Proteomes" id="UP000030661"/>
    </source>
</evidence>
<sequence length="272" mass="30435">MVKNPWPYRVDGELGRVEFSTYRVCQDETVVYDTAREVFAPLGCWERYQTAGFKELAFIHGVTEQSYPRTSRLINRIRHQDGATSATTLHASAEREGQQVLAYLARRATEMLTQEGFDATGQPLGSPRSWPQEAVVLPPDQVKEALEACELTADDRGEIARNPVLYEQPAHSVNISIDDVVVKKQKPHRTRLDEEGAGGLHRLTAGVGISAHQWRIRLSASVFRGWAENSAHGDSPRLYVVSQYWDASGLVSFERQMRPTTQSGDDGDRAPQ</sequence>
<dbReference type="HOGENOM" id="CLU_1021803_0_0_0"/>
<reference evidence="1" key="1">
    <citation type="journal article" date="2015" name="PeerJ">
        <title>First genomic representation of candidate bacterial phylum KSB3 points to enhanced environmental sensing as a trigger of wastewater bulking.</title>
        <authorList>
            <person name="Sekiguchi Y."/>
            <person name="Ohashi A."/>
            <person name="Parks D.H."/>
            <person name="Yamauchi T."/>
            <person name="Tyson G.W."/>
            <person name="Hugenholtz P."/>
        </authorList>
    </citation>
    <scope>NUCLEOTIDE SEQUENCE [LARGE SCALE GENOMIC DNA]</scope>
</reference>
<dbReference type="AlphaFoldDB" id="A0A081C0Q2"/>
<protein>
    <submittedName>
        <fullName evidence="1">Uncharacterized protein</fullName>
    </submittedName>
</protein>
<keyword evidence="2" id="KW-1185">Reference proteome</keyword>
<evidence type="ECO:0000313" key="1">
    <source>
        <dbReference type="EMBL" id="GAK58157.1"/>
    </source>
</evidence>
<dbReference type="Proteomes" id="UP000030661">
    <property type="component" value="Unassembled WGS sequence"/>
</dbReference>
<dbReference type="EMBL" id="DF820467">
    <property type="protein sequence ID" value="GAK58157.1"/>
    <property type="molecule type" value="Genomic_DNA"/>
</dbReference>
<proteinExistence type="predicted"/>
<organism evidence="1">
    <name type="scientific">Vecturithrix granuli</name>
    <dbReference type="NCBI Taxonomy" id="1499967"/>
    <lineage>
        <taxon>Bacteria</taxon>
        <taxon>Candidatus Moduliflexota</taxon>
        <taxon>Candidatus Vecturitrichia</taxon>
        <taxon>Candidatus Vecturitrichales</taxon>
        <taxon>Candidatus Vecturitrichaceae</taxon>
        <taxon>Candidatus Vecturithrix</taxon>
    </lineage>
</organism>